<evidence type="ECO:0000256" key="3">
    <source>
        <dbReference type="ARBA" id="ARBA00011738"/>
    </source>
</evidence>
<dbReference type="Gene3D" id="3.40.718.10">
    <property type="entry name" value="Isopropylmalate Dehydrogenase"/>
    <property type="match status" value="1"/>
</dbReference>
<keyword evidence="5" id="KW-0560">Oxidoreductase</keyword>
<evidence type="ECO:0000256" key="2">
    <source>
        <dbReference type="ARBA" id="ARBA00009464"/>
    </source>
</evidence>
<evidence type="ECO:0000256" key="5">
    <source>
        <dbReference type="ARBA" id="ARBA00023002"/>
    </source>
</evidence>
<comment type="similarity">
    <text evidence="2">Belongs to the PdxA family. PdxA2 subfamily.</text>
</comment>
<dbReference type="Proteomes" id="UP000199208">
    <property type="component" value="Unassembled WGS sequence"/>
</dbReference>
<dbReference type="AlphaFoldDB" id="A0A1G5RVP1"/>
<dbReference type="RefSeq" id="WP_092589939.1">
    <property type="nucleotide sequence ID" value="NZ_FMWL01000004.1"/>
</dbReference>
<dbReference type="OrthoDB" id="9801783at2"/>
<protein>
    <submittedName>
        <fullName evidence="7">4-hydroxythreonine-4-phosphate dehydrogenase</fullName>
    </submittedName>
</protein>
<dbReference type="Pfam" id="PF04166">
    <property type="entry name" value="PdxA"/>
    <property type="match status" value="1"/>
</dbReference>
<name>A0A1G5RVP1_9FIRM</name>
<evidence type="ECO:0000256" key="1">
    <source>
        <dbReference type="ARBA" id="ARBA00001968"/>
    </source>
</evidence>
<evidence type="ECO:0000313" key="8">
    <source>
        <dbReference type="Proteomes" id="UP000199208"/>
    </source>
</evidence>
<dbReference type="InterPro" id="IPR005255">
    <property type="entry name" value="PdxA_fam"/>
</dbReference>
<evidence type="ECO:0000256" key="4">
    <source>
        <dbReference type="ARBA" id="ARBA00022723"/>
    </source>
</evidence>
<dbReference type="GO" id="GO:0016491">
    <property type="term" value="F:oxidoreductase activity"/>
    <property type="evidence" value="ECO:0007669"/>
    <property type="project" value="UniProtKB-KW"/>
</dbReference>
<keyword evidence="4" id="KW-0479">Metal-binding</keyword>
<dbReference type="GO" id="GO:0051287">
    <property type="term" value="F:NAD binding"/>
    <property type="evidence" value="ECO:0007669"/>
    <property type="project" value="InterPro"/>
</dbReference>
<comment type="subunit">
    <text evidence="3">Homodimer.</text>
</comment>
<organism evidence="7 8">
    <name type="scientific">Acidaminobacter hydrogenoformans DSM 2784</name>
    <dbReference type="NCBI Taxonomy" id="1120920"/>
    <lineage>
        <taxon>Bacteria</taxon>
        <taxon>Bacillati</taxon>
        <taxon>Bacillota</taxon>
        <taxon>Clostridia</taxon>
        <taxon>Peptostreptococcales</taxon>
        <taxon>Acidaminobacteraceae</taxon>
        <taxon>Acidaminobacter</taxon>
    </lineage>
</organism>
<comment type="cofactor">
    <cofactor evidence="1">
        <name>a divalent metal cation</name>
        <dbReference type="ChEBI" id="CHEBI:60240"/>
    </cofactor>
</comment>
<sequence length="341" mass="36770">MKPRPILALTMGDPCGVGAEIAVKALANKAFYDQARPLVIGDLTRLEYCFKFVELPLKLNVIRSPEEGRFEFGTIDVLHMEVPGVSSLGYGKVDAVAGEAAVTYVLKGIELAKAREVDAVVTGPLNKEAIHLAGHHFPGHTEIFAQMTDTEDYAMMLFADGLHTIHVSTHCSLRQACDRATQKRVGVVIRLAKEVIELSGLENKKIAVAGLNPHSGENGAFGTEEIQEIIPAIEAARIEDPATTIIGPVPPDSLFVRAKAGEYQVMVVMYHDQGHIPMKIINFDEGVNVTLGLPIIRTSVDHGTAFGRAGQGRASANSMEAAMRLAITMAENKFYNSGGDL</sequence>
<gene>
    <name evidence="7" type="ORF">SAMN03080599_01143</name>
</gene>
<dbReference type="GO" id="GO:0046872">
    <property type="term" value="F:metal ion binding"/>
    <property type="evidence" value="ECO:0007669"/>
    <property type="project" value="UniProtKB-KW"/>
</dbReference>
<dbReference type="SUPFAM" id="SSF53659">
    <property type="entry name" value="Isocitrate/Isopropylmalate dehydrogenase-like"/>
    <property type="match status" value="1"/>
</dbReference>
<accession>A0A1G5RVP1</accession>
<evidence type="ECO:0000256" key="6">
    <source>
        <dbReference type="ARBA" id="ARBA00023027"/>
    </source>
</evidence>
<dbReference type="PANTHER" id="PTHR30004">
    <property type="entry name" value="4-HYDROXYTHREONINE-4-PHOSPHATE DEHYDROGENASE"/>
    <property type="match status" value="1"/>
</dbReference>
<evidence type="ECO:0000313" key="7">
    <source>
        <dbReference type="EMBL" id="SCZ78184.1"/>
    </source>
</evidence>
<dbReference type="STRING" id="1120920.SAMN03080599_01143"/>
<proteinExistence type="inferred from homology"/>
<reference evidence="7 8" key="1">
    <citation type="submission" date="2016-10" db="EMBL/GenBank/DDBJ databases">
        <authorList>
            <person name="de Groot N.N."/>
        </authorList>
    </citation>
    <scope>NUCLEOTIDE SEQUENCE [LARGE SCALE GENOMIC DNA]</scope>
    <source>
        <strain evidence="7 8">DSM 2784</strain>
    </source>
</reference>
<dbReference type="NCBIfam" id="TIGR00557">
    <property type="entry name" value="pdxA"/>
    <property type="match status" value="1"/>
</dbReference>
<dbReference type="PANTHER" id="PTHR30004:SF6">
    <property type="entry name" value="D-THREONATE 4-PHOSPHATE DEHYDROGENASE"/>
    <property type="match status" value="1"/>
</dbReference>
<keyword evidence="8" id="KW-1185">Reference proteome</keyword>
<keyword evidence="6" id="KW-0520">NAD</keyword>
<dbReference type="EMBL" id="FMWL01000004">
    <property type="protein sequence ID" value="SCZ78184.1"/>
    <property type="molecule type" value="Genomic_DNA"/>
</dbReference>